<evidence type="ECO:0000313" key="2">
    <source>
        <dbReference type="Proteomes" id="UP000234681"/>
    </source>
</evidence>
<reference evidence="2" key="1">
    <citation type="submission" date="2005-09" db="EMBL/GenBank/DDBJ databases">
        <authorList>
            <person name="Mural R.J."/>
            <person name="Li P.W."/>
            <person name="Adams M.D."/>
            <person name="Amanatides P.G."/>
            <person name="Baden-Tillson H."/>
            <person name="Barnstead M."/>
            <person name="Chin S.H."/>
            <person name="Dew I."/>
            <person name="Evans C.A."/>
            <person name="Ferriera S."/>
            <person name="Flanigan M."/>
            <person name="Fosler C."/>
            <person name="Glodek A."/>
            <person name="Gu Z."/>
            <person name="Holt R.A."/>
            <person name="Jennings D."/>
            <person name="Kraft C.L."/>
            <person name="Lu F."/>
            <person name="Nguyen T."/>
            <person name="Nusskern D.R."/>
            <person name="Pfannkoch C.M."/>
            <person name="Sitter C."/>
            <person name="Sutton G.G."/>
            <person name="Venter J.C."/>
            <person name="Wang Z."/>
            <person name="Woodage T."/>
            <person name="Zheng X.H."/>
            <person name="Zhong F."/>
        </authorList>
    </citation>
    <scope>NUCLEOTIDE SEQUENCE [LARGE SCALE GENOMIC DNA]</scope>
    <source>
        <strain>BN</strain>
        <strain evidence="2">Sprague-Dawley</strain>
    </source>
</reference>
<evidence type="ECO:0000313" key="1">
    <source>
        <dbReference type="EMBL" id="EDL79294.1"/>
    </source>
</evidence>
<accession>A6HMP3</accession>
<sequence>MRFWRREQHLLNGLKRKGISFMPNS</sequence>
<protein>
    <submittedName>
        <fullName evidence="1">RCG26690</fullName>
    </submittedName>
</protein>
<dbReference type="AlphaFoldDB" id="A6HMP3"/>
<dbReference type="EMBL" id="CH473949">
    <property type="protein sequence ID" value="EDL79294.1"/>
    <property type="molecule type" value="Genomic_DNA"/>
</dbReference>
<proteinExistence type="predicted"/>
<name>A6HMP3_RAT</name>
<gene>
    <name evidence="1" type="ORF">rCG_26690</name>
</gene>
<dbReference type="Proteomes" id="UP000234681">
    <property type="component" value="Chromosome 3"/>
</dbReference>
<organism evidence="1 2">
    <name type="scientific">Rattus norvegicus</name>
    <name type="common">Rat</name>
    <dbReference type="NCBI Taxonomy" id="10116"/>
    <lineage>
        <taxon>Eukaryota</taxon>
        <taxon>Metazoa</taxon>
        <taxon>Chordata</taxon>
        <taxon>Craniata</taxon>
        <taxon>Vertebrata</taxon>
        <taxon>Euteleostomi</taxon>
        <taxon>Mammalia</taxon>
        <taxon>Eutheria</taxon>
        <taxon>Euarchontoglires</taxon>
        <taxon>Glires</taxon>
        <taxon>Rodentia</taxon>
        <taxon>Myomorpha</taxon>
        <taxon>Muroidea</taxon>
        <taxon>Muridae</taxon>
        <taxon>Murinae</taxon>
        <taxon>Rattus</taxon>
    </lineage>
</organism>